<dbReference type="SUPFAM" id="SSF54862">
    <property type="entry name" value="4Fe-4S ferredoxins"/>
    <property type="match status" value="1"/>
</dbReference>
<keyword evidence="6" id="KW-1185">Reference proteome</keyword>
<organism evidence="5 6">
    <name type="scientific">Leptospira weilii serovar Ranarum str. ICFT</name>
    <dbReference type="NCBI Taxonomy" id="1218598"/>
    <lineage>
        <taxon>Bacteria</taxon>
        <taxon>Pseudomonadati</taxon>
        <taxon>Spirochaetota</taxon>
        <taxon>Spirochaetia</taxon>
        <taxon>Leptospirales</taxon>
        <taxon>Leptospiraceae</taxon>
        <taxon>Leptospira</taxon>
    </lineage>
</organism>
<dbReference type="EMBL" id="AOHC02000053">
    <property type="protein sequence ID" value="EMY76091.1"/>
    <property type="molecule type" value="Genomic_DNA"/>
</dbReference>
<dbReference type="InterPro" id="IPR017896">
    <property type="entry name" value="4Fe4S_Fe-S-bd"/>
</dbReference>
<dbReference type="Proteomes" id="UP000012313">
    <property type="component" value="Unassembled WGS sequence"/>
</dbReference>
<name>N1W7A8_9LEPT</name>
<evidence type="ECO:0000256" key="1">
    <source>
        <dbReference type="ARBA" id="ARBA00022723"/>
    </source>
</evidence>
<keyword evidence="3" id="KW-0411">Iron-sulfur</keyword>
<dbReference type="Pfam" id="PF00037">
    <property type="entry name" value="Fer4"/>
    <property type="match status" value="1"/>
</dbReference>
<keyword evidence="1" id="KW-0479">Metal-binding</keyword>
<dbReference type="Gene3D" id="3.30.70.20">
    <property type="match status" value="1"/>
</dbReference>
<dbReference type="STRING" id="1218598.LEP1GSC060_3709"/>
<evidence type="ECO:0000313" key="5">
    <source>
        <dbReference type="EMBL" id="EMY76091.1"/>
    </source>
</evidence>
<feature type="domain" description="4Fe-4S ferredoxin-type" evidence="4">
    <location>
        <begin position="9"/>
        <end position="38"/>
    </location>
</feature>
<sequence length="77" mass="8860">MEAFREGTDCLYIEPSVCIDCNKCRPECPVEAIYPDYEVPSIWHSWIAENARESKHSPVILDVKIPLKKEGCINSEY</sequence>
<dbReference type="PROSITE" id="PS00198">
    <property type="entry name" value="4FE4S_FER_1"/>
    <property type="match status" value="1"/>
</dbReference>
<evidence type="ECO:0000313" key="6">
    <source>
        <dbReference type="Proteomes" id="UP000012313"/>
    </source>
</evidence>
<keyword evidence="2" id="KW-0408">Iron</keyword>
<proteinExistence type="predicted"/>
<comment type="caution">
    <text evidence="5">The sequence shown here is derived from an EMBL/GenBank/DDBJ whole genome shotgun (WGS) entry which is preliminary data.</text>
</comment>
<reference evidence="5" key="1">
    <citation type="submission" date="2013-03" db="EMBL/GenBank/DDBJ databases">
        <authorList>
            <person name="Harkins D.M."/>
            <person name="Durkin A.S."/>
            <person name="Brinkac L.M."/>
            <person name="Haft D.H."/>
            <person name="Selengut J.D."/>
            <person name="Sanka R."/>
            <person name="DePew J."/>
            <person name="Purushe J."/>
            <person name="Hartskeerl R.A."/>
            <person name="Ahmed A."/>
            <person name="van der Linden H."/>
            <person name="Goris M.G.A."/>
            <person name="Vinetz J.M."/>
            <person name="Sutton G.G."/>
            <person name="Nierman W.C."/>
            <person name="Fouts D.E."/>
        </authorList>
    </citation>
    <scope>NUCLEOTIDE SEQUENCE [LARGE SCALE GENOMIC DNA]</scope>
    <source>
        <strain evidence="5">ICFT</strain>
    </source>
</reference>
<evidence type="ECO:0000256" key="3">
    <source>
        <dbReference type="ARBA" id="ARBA00023014"/>
    </source>
</evidence>
<accession>N1W7A8</accession>
<evidence type="ECO:0000259" key="4">
    <source>
        <dbReference type="PROSITE" id="PS51379"/>
    </source>
</evidence>
<dbReference type="GO" id="GO:0051536">
    <property type="term" value="F:iron-sulfur cluster binding"/>
    <property type="evidence" value="ECO:0007669"/>
    <property type="project" value="UniProtKB-KW"/>
</dbReference>
<evidence type="ECO:0000256" key="2">
    <source>
        <dbReference type="ARBA" id="ARBA00023004"/>
    </source>
</evidence>
<protein>
    <submittedName>
        <fullName evidence="5">Ferredoxin family protein</fullName>
    </submittedName>
</protein>
<dbReference type="GO" id="GO:0046872">
    <property type="term" value="F:metal ion binding"/>
    <property type="evidence" value="ECO:0007669"/>
    <property type="project" value="UniProtKB-KW"/>
</dbReference>
<gene>
    <name evidence="5" type="ORF">LEP1GSC060_3709</name>
</gene>
<dbReference type="InterPro" id="IPR017900">
    <property type="entry name" value="4Fe4S_Fe_S_CS"/>
</dbReference>
<dbReference type="PROSITE" id="PS51379">
    <property type="entry name" value="4FE4S_FER_2"/>
    <property type="match status" value="1"/>
</dbReference>
<dbReference type="AlphaFoldDB" id="N1W7A8"/>